<feature type="transmembrane region" description="Helical" evidence="1">
    <location>
        <begin position="63"/>
        <end position="82"/>
    </location>
</feature>
<evidence type="ECO:0000313" key="3">
    <source>
        <dbReference type="Proteomes" id="UP000236884"/>
    </source>
</evidence>
<protein>
    <submittedName>
        <fullName evidence="2">Uncharacterized protein</fullName>
    </submittedName>
</protein>
<sequence>MQEIKISDITTGVRISRCAPPSLFRVVIFTASLGFVVWCLWQVDFSQGSWLPPFDLLPGWAKAAILVLSFGAGLAIIVYPIYRGLKILIHGEHWDFDAARRQVRRDGKLILFTTDIACLRVTGDFRGDGDSVELHIVKRDGRKIEVAEATMDNVEFYRFRAAARRISDRLKVPVEIVGLPSRAWGWDYPVWWSTRV</sequence>
<evidence type="ECO:0000256" key="1">
    <source>
        <dbReference type="SAM" id="Phobius"/>
    </source>
</evidence>
<accession>A0A0S3PXU5</accession>
<reference evidence="2 3" key="1">
    <citation type="submission" date="2015-08" db="EMBL/GenBank/DDBJ databases">
        <title>Investigation of the bacterial diversity of lava forest soil.</title>
        <authorList>
            <person name="Lee J.S."/>
        </authorList>
    </citation>
    <scope>NUCLEOTIDE SEQUENCE [LARGE SCALE GENOMIC DNA]</scope>
    <source>
        <strain evidence="2 3">GJW-30</strain>
    </source>
</reference>
<feature type="transmembrane region" description="Helical" evidence="1">
    <location>
        <begin position="23"/>
        <end position="43"/>
    </location>
</feature>
<dbReference type="RefSeq" id="WP_096357140.1">
    <property type="nucleotide sequence ID" value="NZ_AP014946.1"/>
</dbReference>
<keyword evidence="1" id="KW-1133">Transmembrane helix</keyword>
<evidence type="ECO:0000313" key="2">
    <source>
        <dbReference type="EMBL" id="BAT60692.1"/>
    </source>
</evidence>
<dbReference type="Proteomes" id="UP000236884">
    <property type="component" value="Chromosome"/>
</dbReference>
<gene>
    <name evidence="2" type="ORF">GJW-30_1_03241</name>
</gene>
<keyword evidence="1" id="KW-0812">Transmembrane</keyword>
<dbReference type="KEGG" id="vgo:GJW-30_1_03241"/>
<dbReference type="AlphaFoldDB" id="A0A0S3PXU5"/>
<keyword evidence="1" id="KW-0472">Membrane</keyword>
<proteinExistence type="predicted"/>
<dbReference type="EMBL" id="AP014946">
    <property type="protein sequence ID" value="BAT60692.1"/>
    <property type="molecule type" value="Genomic_DNA"/>
</dbReference>
<organism evidence="2 3">
    <name type="scientific">Variibacter gotjawalensis</name>
    <dbReference type="NCBI Taxonomy" id="1333996"/>
    <lineage>
        <taxon>Bacteria</taxon>
        <taxon>Pseudomonadati</taxon>
        <taxon>Pseudomonadota</taxon>
        <taxon>Alphaproteobacteria</taxon>
        <taxon>Hyphomicrobiales</taxon>
        <taxon>Nitrobacteraceae</taxon>
        <taxon>Variibacter</taxon>
    </lineage>
</organism>
<keyword evidence="3" id="KW-1185">Reference proteome</keyword>
<name>A0A0S3PXU5_9BRAD</name>